<dbReference type="AlphaFoldDB" id="A0A1G7QZ50"/>
<dbReference type="PANTHER" id="PTHR40053">
    <property type="entry name" value="SPORULATION-CONTROL PROTEIN SPO0M"/>
    <property type="match status" value="1"/>
</dbReference>
<dbReference type="EMBL" id="FNCN01000001">
    <property type="protein sequence ID" value="SDG03783.1"/>
    <property type="molecule type" value="Genomic_DNA"/>
</dbReference>
<dbReference type="OrthoDB" id="3431481at2"/>
<gene>
    <name evidence="1" type="ORF">SAMN05421505_101180</name>
</gene>
<dbReference type="STRING" id="504805.SAMN05421505_101180"/>
<reference evidence="1 2" key="1">
    <citation type="submission" date="2016-10" db="EMBL/GenBank/DDBJ databases">
        <authorList>
            <person name="de Groot N.N."/>
        </authorList>
    </citation>
    <scope>NUCLEOTIDE SEQUENCE [LARGE SCALE GENOMIC DNA]</scope>
    <source>
        <strain evidence="1 2">CPCC 201354</strain>
    </source>
</reference>
<evidence type="ECO:0000313" key="1">
    <source>
        <dbReference type="EMBL" id="SDG03783.1"/>
    </source>
</evidence>
<keyword evidence="2" id="KW-1185">Reference proteome</keyword>
<proteinExistence type="predicted"/>
<organism evidence="1 2">
    <name type="scientific">Sinosporangium album</name>
    <dbReference type="NCBI Taxonomy" id="504805"/>
    <lineage>
        <taxon>Bacteria</taxon>
        <taxon>Bacillati</taxon>
        <taxon>Actinomycetota</taxon>
        <taxon>Actinomycetes</taxon>
        <taxon>Streptosporangiales</taxon>
        <taxon>Streptosporangiaceae</taxon>
        <taxon>Sinosporangium</taxon>
    </lineage>
</organism>
<name>A0A1G7QZ50_9ACTN</name>
<dbReference type="Proteomes" id="UP000198923">
    <property type="component" value="Unassembled WGS sequence"/>
</dbReference>
<dbReference type="PANTHER" id="PTHR40053:SF1">
    <property type="entry name" value="SPORULATION-CONTROL PROTEIN SPO0M"/>
    <property type="match status" value="1"/>
</dbReference>
<evidence type="ECO:0000313" key="2">
    <source>
        <dbReference type="Proteomes" id="UP000198923"/>
    </source>
</evidence>
<accession>A0A1G7QZ50</accession>
<dbReference type="Pfam" id="PF07070">
    <property type="entry name" value="Spo0M"/>
    <property type="match status" value="1"/>
</dbReference>
<dbReference type="InterPro" id="IPR009776">
    <property type="entry name" value="Spore_0_M"/>
</dbReference>
<protein>
    <submittedName>
        <fullName evidence="1">Sporulation-control protein</fullName>
    </submittedName>
</protein>
<sequence>MVFRKLMAAFGAGVEVDTVLANSNVRPGEVLRGQVNFRGGGSDHKVEGIYIDFTAVVEVESGDSEYNATYSFLRRQVAGPFQLAKGATHSVPLEIPVPWETPISAIGGHPLRGMRLGVATELALAGAMDKGDLDPLFVNPLPAQEHLIAALDRAGFRFKKADLERGTLRGSQMPFYQEIEYYAGHEWSRHFNELELTFIAGPTQMDVILEADKRGGFLSSSHDTYNRFTVRYSDHPGAAEQALHDGLRAMAQRRGWF</sequence>
<dbReference type="RefSeq" id="WP_093167203.1">
    <property type="nucleotide sequence ID" value="NZ_FNCN01000001.1"/>
</dbReference>